<keyword evidence="1" id="KW-0472">Membrane</keyword>
<accession>A0A9W6GCT4</accession>
<evidence type="ECO:0000256" key="1">
    <source>
        <dbReference type="SAM" id="Phobius"/>
    </source>
</evidence>
<dbReference type="AlphaFoldDB" id="A0A9W6GCT4"/>
<sequence>MLATTAIVLAWLVGVAVVAMGVNNLLRPQVLAGFGIPGTQADDPVLRAWLAVKAGRDIGSGLMLVVAVALGTTTLAGWVMLAAVVMPVCDTLVVLRAKGPRAAAYGVHCSTAAAMAVIGVLLLLA</sequence>
<gene>
    <name evidence="2" type="ORF">GALLR39Z86_43170</name>
</gene>
<evidence type="ECO:0000313" key="2">
    <source>
        <dbReference type="EMBL" id="GLI44467.1"/>
    </source>
</evidence>
<feature type="transmembrane region" description="Helical" evidence="1">
    <location>
        <begin position="105"/>
        <end position="124"/>
    </location>
</feature>
<feature type="transmembrane region" description="Helical" evidence="1">
    <location>
        <begin position="6"/>
        <end position="26"/>
    </location>
</feature>
<comment type="caution">
    <text evidence="2">The sequence shown here is derived from an EMBL/GenBank/DDBJ whole genome shotgun (WGS) entry which is preliminary data.</text>
</comment>
<keyword evidence="3" id="KW-1185">Reference proteome</keyword>
<dbReference type="Pfam" id="PF14087">
    <property type="entry name" value="DUF4267"/>
    <property type="match status" value="1"/>
</dbReference>
<protein>
    <submittedName>
        <fullName evidence="2">Membrane protein</fullName>
    </submittedName>
</protein>
<name>A0A9W6GCT4_9ACTN</name>
<keyword evidence="1" id="KW-0812">Transmembrane</keyword>
<organism evidence="2 3">
    <name type="scientific">Glycomyces algeriensis</name>
    <dbReference type="NCBI Taxonomy" id="256037"/>
    <lineage>
        <taxon>Bacteria</taxon>
        <taxon>Bacillati</taxon>
        <taxon>Actinomycetota</taxon>
        <taxon>Actinomycetes</taxon>
        <taxon>Glycomycetales</taxon>
        <taxon>Glycomycetaceae</taxon>
        <taxon>Glycomyces</taxon>
    </lineage>
</organism>
<dbReference type="RefSeq" id="WP_270118014.1">
    <property type="nucleotide sequence ID" value="NZ_BAAAOL010000007.1"/>
</dbReference>
<proteinExistence type="predicted"/>
<dbReference type="Proteomes" id="UP001144313">
    <property type="component" value="Unassembled WGS sequence"/>
</dbReference>
<evidence type="ECO:0000313" key="3">
    <source>
        <dbReference type="Proteomes" id="UP001144313"/>
    </source>
</evidence>
<dbReference type="InterPro" id="IPR025363">
    <property type="entry name" value="DUF4267"/>
</dbReference>
<feature type="transmembrane region" description="Helical" evidence="1">
    <location>
        <begin position="62"/>
        <end position="85"/>
    </location>
</feature>
<reference evidence="2" key="1">
    <citation type="submission" date="2022-12" db="EMBL/GenBank/DDBJ databases">
        <title>Reference genome sequencing for broad-spectrum identification of bacterial and archaeal isolates by mass spectrometry.</title>
        <authorList>
            <person name="Sekiguchi Y."/>
            <person name="Tourlousse D.M."/>
        </authorList>
    </citation>
    <scope>NUCLEOTIDE SEQUENCE</scope>
    <source>
        <strain evidence="2">LLR39Z86</strain>
    </source>
</reference>
<keyword evidence="1" id="KW-1133">Transmembrane helix</keyword>
<dbReference type="EMBL" id="BSDT01000001">
    <property type="protein sequence ID" value="GLI44467.1"/>
    <property type="molecule type" value="Genomic_DNA"/>
</dbReference>